<dbReference type="EMBL" id="JAIMJA010000004">
    <property type="protein sequence ID" value="MCE2594322.1"/>
    <property type="molecule type" value="Genomic_DNA"/>
</dbReference>
<sequence>MSALIYLLMIGLWGFSWIAIKWQQGIVATEVSIFYRFALAALLMFIFGKLFKQLQQPKLSQHRFFALQGLCLFCCNFLAFYSATHYIASGLTAVVMATAPIFNALHGRLFFKTPTTANFWLGVVIGLSGIGLLFGADLLATTWSTDVLIGLGYALLGTWCFSIGNMISVRNTRDNIKPYTATSYSMLYGCATLLVIIYLRDLPFNIDLQVQYLGSLFYLAVPATVMGFTLYLILVDRIGANTASYVLLITPIVALVVSSVFESYHWTIYSSLGLALVILGNVVARTVNPLWRRKGKLVITPA</sequence>
<keyword evidence="9" id="KW-1185">Reference proteome</keyword>
<dbReference type="InterPro" id="IPR037185">
    <property type="entry name" value="EmrE-like"/>
</dbReference>
<feature type="transmembrane region" description="Helical" evidence="6">
    <location>
        <begin position="267"/>
        <end position="287"/>
    </location>
</feature>
<dbReference type="RefSeq" id="WP_233051873.1">
    <property type="nucleotide sequence ID" value="NZ_JAIMJA010000004.1"/>
</dbReference>
<feature type="transmembrane region" description="Helical" evidence="6">
    <location>
        <begin position="63"/>
        <end position="81"/>
    </location>
</feature>
<feature type="transmembrane region" description="Helical" evidence="6">
    <location>
        <begin position="181"/>
        <end position="200"/>
    </location>
</feature>
<reference evidence="8 9" key="1">
    <citation type="journal article" date="2022" name="Environ. Microbiol. Rep.">
        <title>Eco-phylogenetic analyses reveal divergent evolution of vitamin B12 metabolism in the marine bacterial family 'Psychromonadaceae'.</title>
        <authorList>
            <person name="Jin X."/>
            <person name="Yang Y."/>
            <person name="Cao H."/>
            <person name="Gao B."/>
            <person name="Zhao Z."/>
        </authorList>
    </citation>
    <scope>NUCLEOTIDE SEQUENCE [LARGE SCALE GENOMIC DNA]</scope>
    <source>
        <strain evidence="8 9">MKS20</strain>
    </source>
</reference>
<comment type="caution">
    <text evidence="8">The sequence shown here is derived from an EMBL/GenBank/DDBJ whole genome shotgun (WGS) entry which is preliminary data.</text>
</comment>
<gene>
    <name evidence="8" type="ORF">K6Y31_05795</name>
</gene>
<dbReference type="Pfam" id="PF00892">
    <property type="entry name" value="EamA"/>
    <property type="match status" value="2"/>
</dbReference>
<keyword evidence="3 6" id="KW-0812">Transmembrane</keyword>
<dbReference type="InterPro" id="IPR050638">
    <property type="entry name" value="AA-Vitamin_Transporters"/>
</dbReference>
<name>A0ABS8W5R4_9GAMM</name>
<feature type="transmembrane region" description="Helical" evidence="6">
    <location>
        <begin position="33"/>
        <end position="51"/>
    </location>
</feature>
<feature type="transmembrane region" description="Helical" evidence="6">
    <location>
        <begin position="212"/>
        <end position="235"/>
    </location>
</feature>
<dbReference type="Proteomes" id="UP001201273">
    <property type="component" value="Unassembled WGS sequence"/>
</dbReference>
<evidence type="ECO:0000256" key="3">
    <source>
        <dbReference type="ARBA" id="ARBA00022692"/>
    </source>
</evidence>
<feature type="transmembrane region" description="Helical" evidence="6">
    <location>
        <begin position="117"/>
        <end position="136"/>
    </location>
</feature>
<accession>A0ABS8W5R4</accession>
<feature type="domain" description="EamA" evidence="7">
    <location>
        <begin position="4"/>
        <end position="134"/>
    </location>
</feature>
<comment type="similarity">
    <text evidence="2">Belongs to the EamA transporter family.</text>
</comment>
<dbReference type="InterPro" id="IPR000620">
    <property type="entry name" value="EamA_dom"/>
</dbReference>
<keyword evidence="4 6" id="KW-1133">Transmembrane helix</keyword>
<organism evidence="8 9">
    <name type="scientific">Motilimonas cestriensis</name>
    <dbReference type="NCBI Taxonomy" id="2742685"/>
    <lineage>
        <taxon>Bacteria</taxon>
        <taxon>Pseudomonadati</taxon>
        <taxon>Pseudomonadota</taxon>
        <taxon>Gammaproteobacteria</taxon>
        <taxon>Alteromonadales</taxon>
        <taxon>Alteromonadales genera incertae sedis</taxon>
        <taxon>Motilimonas</taxon>
    </lineage>
</organism>
<dbReference type="SUPFAM" id="SSF103481">
    <property type="entry name" value="Multidrug resistance efflux transporter EmrE"/>
    <property type="match status" value="2"/>
</dbReference>
<evidence type="ECO:0000256" key="6">
    <source>
        <dbReference type="SAM" id="Phobius"/>
    </source>
</evidence>
<protein>
    <submittedName>
        <fullName evidence="8">DMT family transporter</fullName>
    </submittedName>
</protein>
<dbReference type="PANTHER" id="PTHR32322:SF2">
    <property type="entry name" value="EAMA DOMAIN-CONTAINING PROTEIN"/>
    <property type="match status" value="1"/>
</dbReference>
<comment type="subcellular location">
    <subcellularLocation>
        <location evidence="1">Membrane</location>
        <topology evidence="1">Multi-pass membrane protein</topology>
    </subcellularLocation>
</comment>
<evidence type="ECO:0000259" key="7">
    <source>
        <dbReference type="Pfam" id="PF00892"/>
    </source>
</evidence>
<keyword evidence="5 6" id="KW-0472">Membrane</keyword>
<evidence type="ECO:0000256" key="1">
    <source>
        <dbReference type="ARBA" id="ARBA00004141"/>
    </source>
</evidence>
<proteinExistence type="inferred from homology"/>
<evidence type="ECO:0000256" key="2">
    <source>
        <dbReference type="ARBA" id="ARBA00007362"/>
    </source>
</evidence>
<evidence type="ECO:0000256" key="5">
    <source>
        <dbReference type="ARBA" id="ARBA00023136"/>
    </source>
</evidence>
<feature type="transmembrane region" description="Helical" evidence="6">
    <location>
        <begin position="87"/>
        <end position="105"/>
    </location>
</feature>
<dbReference type="PANTHER" id="PTHR32322">
    <property type="entry name" value="INNER MEMBRANE TRANSPORTER"/>
    <property type="match status" value="1"/>
</dbReference>
<feature type="transmembrane region" description="Helical" evidence="6">
    <location>
        <begin position="148"/>
        <end position="169"/>
    </location>
</feature>
<evidence type="ECO:0000256" key="4">
    <source>
        <dbReference type="ARBA" id="ARBA00022989"/>
    </source>
</evidence>
<feature type="transmembrane region" description="Helical" evidence="6">
    <location>
        <begin position="242"/>
        <end position="261"/>
    </location>
</feature>
<evidence type="ECO:0000313" key="8">
    <source>
        <dbReference type="EMBL" id="MCE2594322.1"/>
    </source>
</evidence>
<evidence type="ECO:0000313" key="9">
    <source>
        <dbReference type="Proteomes" id="UP001201273"/>
    </source>
</evidence>
<feature type="domain" description="EamA" evidence="7">
    <location>
        <begin position="149"/>
        <end position="283"/>
    </location>
</feature>